<organism evidence="1 2">
    <name type="scientific">Apibacter muscae</name>
    <dbReference type="NCBI Taxonomy" id="2509004"/>
    <lineage>
        <taxon>Bacteria</taxon>
        <taxon>Pseudomonadati</taxon>
        <taxon>Bacteroidota</taxon>
        <taxon>Flavobacteriia</taxon>
        <taxon>Flavobacteriales</taxon>
        <taxon>Weeksellaceae</taxon>
        <taxon>Apibacter</taxon>
    </lineage>
</organism>
<dbReference type="AlphaFoldDB" id="A0A563D8C8"/>
<dbReference type="Proteomes" id="UP000319499">
    <property type="component" value="Unassembled WGS sequence"/>
</dbReference>
<reference evidence="1 2" key="1">
    <citation type="submission" date="2019-02" db="EMBL/GenBank/DDBJ databases">
        <title>Apibacter muscae sp. nov.: a novel member of the house fly microbiota.</title>
        <authorList>
            <person name="Park R."/>
        </authorList>
    </citation>
    <scope>NUCLEOTIDE SEQUENCE [LARGE SCALE GENOMIC DNA]</scope>
    <source>
        <strain evidence="1 2">AL1</strain>
    </source>
</reference>
<protein>
    <submittedName>
        <fullName evidence="1">Copper resistance protein NlpE</fullName>
    </submittedName>
</protein>
<dbReference type="InterPro" id="IPR007298">
    <property type="entry name" value="Cu-R_lipoprotein_NlpE"/>
</dbReference>
<gene>
    <name evidence="1" type="ORF">ETU09_10865</name>
</gene>
<evidence type="ECO:0000313" key="1">
    <source>
        <dbReference type="EMBL" id="TWP26191.1"/>
    </source>
</evidence>
<dbReference type="Gene3D" id="2.40.128.640">
    <property type="match status" value="1"/>
</dbReference>
<proteinExistence type="predicted"/>
<name>A0A563D8C8_9FLAO</name>
<dbReference type="OrthoDB" id="5348860at2"/>
<dbReference type="EMBL" id="SELH01000026">
    <property type="protein sequence ID" value="TWP26191.1"/>
    <property type="molecule type" value="Genomic_DNA"/>
</dbReference>
<keyword evidence="2" id="KW-1185">Reference proteome</keyword>
<dbReference type="Pfam" id="PF04170">
    <property type="entry name" value="NlpE"/>
    <property type="match status" value="1"/>
</dbReference>
<dbReference type="RefSeq" id="WP_146293552.1">
    <property type="nucleotide sequence ID" value="NZ_SELH01000026.1"/>
</dbReference>
<comment type="caution">
    <text evidence="1">The sequence shown here is derived from an EMBL/GenBank/DDBJ whole genome shotgun (WGS) entry which is preliminary data.</text>
</comment>
<evidence type="ECO:0000313" key="2">
    <source>
        <dbReference type="Proteomes" id="UP000319499"/>
    </source>
</evidence>
<accession>A0A563D8C8</accession>
<sequence length="159" mass="17916">MLKKIFILSLFSLTLLNCTKRNSETLVSKENSNSIDSIKVNNNESTIIDNSTPQNSLDYLGIYEGIIPCADCEGIKVTVELKEGNQFIFTSDYLGEKDKSKPTVIEGNYTWNNNGTIITIVQNSTKQSFKVQEDRLVWLDQEGNEITGDISAHYILKKQ</sequence>